<keyword evidence="2" id="KW-0547">Nucleotide-binding</keyword>
<dbReference type="KEGG" id="aaxa:NCTC10138_00327"/>
<proteinExistence type="predicted"/>
<dbReference type="SUPFAM" id="SSF47413">
    <property type="entry name" value="lambda repressor-like DNA-binding domains"/>
    <property type="match status" value="1"/>
</dbReference>
<keyword evidence="2" id="KW-0067">ATP-binding</keyword>
<dbReference type="EMBL" id="LR215048">
    <property type="protein sequence ID" value="VEU79974.1"/>
    <property type="molecule type" value="Genomic_DNA"/>
</dbReference>
<dbReference type="AlphaFoldDB" id="A0A449BC00"/>
<dbReference type="OrthoDB" id="1803022at2"/>
<accession>A0A449BC00</accession>
<dbReference type="Gene3D" id="3.40.50.300">
    <property type="entry name" value="P-loop containing nucleotide triphosphate hydrolases"/>
    <property type="match status" value="1"/>
</dbReference>
<dbReference type="SUPFAM" id="SSF52540">
    <property type="entry name" value="P-loop containing nucleoside triphosphate hydrolases"/>
    <property type="match status" value="1"/>
</dbReference>
<protein>
    <submittedName>
        <fullName evidence="2">Predicted ATP-binding protein involved in virulence</fullName>
    </submittedName>
</protein>
<dbReference type="InterPro" id="IPR010982">
    <property type="entry name" value="Lambda_DNA-bd_dom_sf"/>
</dbReference>
<dbReference type="CDD" id="cd00267">
    <property type="entry name" value="ABC_ATPase"/>
    <property type="match status" value="1"/>
</dbReference>
<keyword evidence="3" id="KW-1185">Reference proteome</keyword>
<dbReference type="GO" id="GO:0003677">
    <property type="term" value="F:DNA binding"/>
    <property type="evidence" value="ECO:0007669"/>
    <property type="project" value="InterPro"/>
</dbReference>
<evidence type="ECO:0000313" key="2">
    <source>
        <dbReference type="EMBL" id="VEU79974.1"/>
    </source>
</evidence>
<feature type="domain" description="ATPase AAA-type core" evidence="1">
    <location>
        <begin position="225"/>
        <end position="367"/>
    </location>
</feature>
<evidence type="ECO:0000313" key="3">
    <source>
        <dbReference type="Proteomes" id="UP000289841"/>
    </source>
</evidence>
<dbReference type="GO" id="GO:0016887">
    <property type="term" value="F:ATP hydrolysis activity"/>
    <property type="evidence" value="ECO:0007669"/>
    <property type="project" value="InterPro"/>
</dbReference>
<dbReference type="Pfam" id="PF13304">
    <property type="entry name" value="AAA_21"/>
    <property type="match status" value="1"/>
</dbReference>
<dbReference type="STRING" id="1278311.GCA_000428705_00430"/>
<organism evidence="2 3">
    <name type="scientific">Haploplasma axanthum</name>
    <name type="common">Acholeplasma axanthum</name>
    <dbReference type="NCBI Taxonomy" id="29552"/>
    <lineage>
        <taxon>Bacteria</taxon>
        <taxon>Bacillati</taxon>
        <taxon>Mycoplasmatota</taxon>
        <taxon>Mollicutes</taxon>
        <taxon>Acholeplasmatales</taxon>
        <taxon>Acholeplasmataceae</taxon>
        <taxon>Haploplasma</taxon>
    </lineage>
</organism>
<dbReference type="InterPro" id="IPR027417">
    <property type="entry name" value="P-loop_NTPase"/>
</dbReference>
<sequence>MLINIIEKTENSIYSLSKQLKVELEKYNDFINKFNSKIHGKDFFNFDMKYTSDNIENSTNYYHFFENLHNKNDQMIKELEINIKDIRQNDELTFKDYFFSNNTFNHDKEYKLIYKKPRITSFEEKYIKIDEKGIIDEIEKINIKTTKYRDKIKELFDKFDQEISILRSIIYIDEESKGENDNNYFSILREIFSICNPKIYYLSNDNNELFFKKDYRRYNSTIDEKRIIETFIRYRYSDREMSEINQKINKGNFLIDKEELSVNLEKYINENLPEYEKNIKIKVDKNLVFSIIEETGEIIPFSETNTGRKWFITYFFIKSCLREGDILIMDEPANYLHPEAQIQVLSEVEKLSKKNKIIMTTHSPYMISPIALVYYVEMSTNGTRIIEKENNQFNLIHDGLGVPKTKLFIADLLLNNNLDTLDEIAKKLNIYFKEKGIKQSEIANDYGSDIRTINRKLNKRSNLSYDDIRWFCEKYDIDIISLLSKPL</sequence>
<gene>
    <name evidence="2" type="ORF">NCTC10138_00327</name>
</gene>
<dbReference type="InterPro" id="IPR003959">
    <property type="entry name" value="ATPase_AAA_core"/>
</dbReference>
<dbReference type="Proteomes" id="UP000289841">
    <property type="component" value="Chromosome"/>
</dbReference>
<evidence type="ECO:0000259" key="1">
    <source>
        <dbReference type="Pfam" id="PF13304"/>
    </source>
</evidence>
<dbReference type="GO" id="GO:0005524">
    <property type="term" value="F:ATP binding"/>
    <property type="evidence" value="ECO:0007669"/>
    <property type="project" value="UniProtKB-KW"/>
</dbReference>
<reference evidence="2 3" key="1">
    <citation type="submission" date="2019-01" db="EMBL/GenBank/DDBJ databases">
        <authorList>
            <consortium name="Pathogen Informatics"/>
        </authorList>
    </citation>
    <scope>NUCLEOTIDE SEQUENCE [LARGE SCALE GENOMIC DNA]</scope>
    <source>
        <strain evidence="2 3">NCTC10138</strain>
    </source>
</reference>
<name>A0A449BC00_HAPAX</name>